<evidence type="ECO:0000256" key="4">
    <source>
        <dbReference type="ARBA" id="ARBA00022692"/>
    </source>
</evidence>
<sequence>MLAALLQVSKWNTLNCRGIYTVTMNMPIFEKHGRRLLWLLLLLLPCAGLQAQKGKKQPAKNLQDSTLADSARISKQVIQSTRDTSRSRVSDTAVAIIINRLEGYTLMLNELGSTLKRGYDTAHITEKLPLMDSTLHVIKNNIAALGSTPNVHDLYTNKVMLVQLNRILKMWQDDLFQHYAKLVNINDTLQQVRKDTAMRAVPTEDELRTFYISQLTSLIMKFRQIDKSNKQALLQIGLLQNEVAMRYIAVNNQLGDMEFQLDNFSRRMFIKDYTYLWQPKKQLQEPTFITVLKDSVYKNLQILLIFFSVQWPVLVIWLLLAGLFAFWAYNNTRKIRQRHPPTEAEAILQHSRILYRFPVASTLIFVFTLAGLLSVQYPILFIQLNWVVTITALSYVIGHSIPRHLLNHWIALVALLFIYFLNNLTIQATNAEQWGLFLAAIACIILGIRLRRITKHSTLALPKYSRNMLMLFIVMSAFSLLLVLTGRVTAAKIIGATAAISITMAVNLVFFVDLLMEAVYLQVEANKHSSTFISFIDFQNVQSRLKVFLYLFATITWLMLIARNLYVFDNIYEAISEFLEAGRTIGNTTFTFSSVIIFLLVLWISTVITQMIAYMFGDTGQNAATGKKKKLGSAILLIRLAVLGLGVLLAFAASGIPMDKLAIVIGALGVGIGFGLQNIVNNLVSGVILAFEKPIEVGDVIELGTRSGVVKEIGIRSSKISAYDGSEVIVPNGDLISQQLINWTLSNRTRRVELLIGVEYGSDLKQVTDILKQSVKGWEGMMENPEPVVLLYQFGDNSINFRIFFWIMDLGLAGTLQHDVLIRIYENLQKAGIQIPFPQRELHIKSVDPTILQQWKPEKPPGEGASS</sequence>
<dbReference type="Proteomes" id="UP000198984">
    <property type="component" value="Unassembled WGS sequence"/>
</dbReference>
<accession>A0A1H8D1I2</accession>
<evidence type="ECO:0000259" key="8">
    <source>
        <dbReference type="Pfam" id="PF00924"/>
    </source>
</evidence>
<evidence type="ECO:0000256" key="7">
    <source>
        <dbReference type="SAM" id="Phobius"/>
    </source>
</evidence>
<evidence type="ECO:0000256" key="1">
    <source>
        <dbReference type="ARBA" id="ARBA00004651"/>
    </source>
</evidence>
<dbReference type="GO" id="GO:0005886">
    <property type="term" value="C:plasma membrane"/>
    <property type="evidence" value="ECO:0007669"/>
    <property type="project" value="UniProtKB-SubCell"/>
</dbReference>
<dbReference type="InterPro" id="IPR011066">
    <property type="entry name" value="MscS_channel_C_sf"/>
</dbReference>
<feature type="domain" description="Mechanosensitive ion channel MscS C-terminal" evidence="9">
    <location>
        <begin position="753"/>
        <end position="835"/>
    </location>
</feature>
<dbReference type="GO" id="GO:0008381">
    <property type="term" value="F:mechanosensitive monoatomic ion channel activity"/>
    <property type="evidence" value="ECO:0007669"/>
    <property type="project" value="UniProtKB-ARBA"/>
</dbReference>
<feature type="transmembrane region" description="Helical" evidence="7">
    <location>
        <begin position="434"/>
        <end position="452"/>
    </location>
</feature>
<dbReference type="PANTHER" id="PTHR30347:SF1">
    <property type="entry name" value="MECHANOSENSITIVE CHANNEL MSCK"/>
    <property type="match status" value="1"/>
</dbReference>
<evidence type="ECO:0000256" key="6">
    <source>
        <dbReference type="ARBA" id="ARBA00023136"/>
    </source>
</evidence>
<feature type="transmembrane region" description="Helical" evidence="7">
    <location>
        <begin position="547"/>
        <end position="568"/>
    </location>
</feature>
<proteinExistence type="inferred from homology"/>
<evidence type="ECO:0000313" key="10">
    <source>
        <dbReference type="EMBL" id="SEN00347.1"/>
    </source>
</evidence>
<keyword evidence="11" id="KW-1185">Reference proteome</keyword>
<dbReference type="InterPro" id="IPR049278">
    <property type="entry name" value="MS_channel_C"/>
</dbReference>
<dbReference type="SUPFAM" id="SSF82689">
    <property type="entry name" value="Mechanosensitive channel protein MscS (YggB), C-terminal domain"/>
    <property type="match status" value="1"/>
</dbReference>
<feature type="transmembrane region" description="Helical" evidence="7">
    <location>
        <begin position="379"/>
        <end position="398"/>
    </location>
</feature>
<keyword evidence="5 7" id="KW-1133">Transmembrane helix</keyword>
<dbReference type="InterPro" id="IPR052702">
    <property type="entry name" value="MscS-like_channel"/>
</dbReference>
<feature type="transmembrane region" description="Helical" evidence="7">
    <location>
        <begin position="353"/>
        <end position="373"/>
    </location>
</feature>
<feature type="domain" description="Mechanosensitive ion channel MscS" evidence="8">
    <location>
        <begin position="678"/>
        <end position="744"/>
    </location>
</feature>
<comment type="subcellular location">
    <subcellularLocation>
        <location evidence="1">Cell membrane</location>
        <topology evidence="1">Multi-pass membrane protein</topology>
    </subcellularLocation>
</comment>
<name>A0A1H8D1I2_9BACT</name>
<feature type="transmembrane region" description="Helical" evidence="7">
    <location>
        <begin position="490"/>
        <end position="512"/>
    </location>
</feature>
<dbReference type="Gene3D" id="3.30.70.100">
    <property type="match status" value="1"/>
</dbReference>
<feature type="transmembrane region" description="Helical" evidence="7">
    <location>
        <begin position="464"/>
        <end position="484"/>
    </location>
</feature>
<dbReference type="Gene3D" id="2.30.30.60">
    <property type="match status" value="1"/>
</dbReference>
<evidence type="ECO:0000313" key="11">
    <source>
        <dbReference type="Proteomes" id="UP000198984"/>
    </source>
</evidence>
<dbReference type="InterPro" id="IPR006685">
    <property type="entry name" value="MscS_channel_2nd"/>
</dbReference>
<reference evidence="10 11" key="1">
    <citation type="submission" date="2016-10" db="EMBL/GenBank/DDBJ databases">
        <authorList>
            <person name="de Groot N.N."/>
        </authorList>
    </citation>
    <scope>NUCLEOTIDE SEQUENCE [LARGE SCALE GENOMIC DNA]</scope>
    <source>
        <strain evidence="10 11">DSM 21039</strain>
    </source>
</reference>
<feature type="transmembrane region" description="Helical" evidence="7">
    <location>
        <begin position="302"/>
        <end position="329"/>
    </location>
</feature>
<dbReference type="InterPro" id="IPR010920">
    <property type="entry name" value="LSM_dom_sf"/>
</dbReference>
<dbReference type="InterPro" id="IPR011014">
    <property type="entry name" value="MscS_channel_TM-2"/>
</dbReference>
<keyword evidence="4 7" id="KW-0812">Transmembrane</keyword>
<evidence type="ECO:0000256" key="2">
    <source>
        <dbReference type="ARBA" id="ARBA00008017"/>
    </source>
</evidence>
<dbReference type="InterPro" id="IPR023408">
    <property type="entry name" value="MscS_beta-dom_sf"/>
</dbReference>
<organism evidence="10 11">
    <name type="scientific">Chitinophaga rupis</name>
    <dbReference type="NCBI Taxonomy" id="573321"/>
    <lineage>
        <taxon>Bacteria</taxon>
        <taxon>Pseudomonadati</taxon>
        <taxon>Bacteroidota</taxon>
        <taxon>Chitinophagia</taxon>
        <taxon>Chitinophagales</taxon>
        <taxon>Chitinophagaceae</taxon>
        <taxon>Chitinophaga</taxon>
    </lineage>
</organism>
<dbReference type="PANTHER" id="PTHR30347">
    <property type="entry name" value="POTASSIUM CHANNEL RELATED"/>
    <property type="match status" value="1"/>
</dbReference>
<dbReference type="Pfam" id="PF21082">
    <property type="entry name" value="MS_channel_3rd"/>
    <property type="match status" value="1"/>
</dbReference>
<keyword evidence="3" id="KW-1003">Cell membrane</keyword>
<dbReference type="SUPFAM" id="SSF82861">
    <property type="entry name" value="Mechanosensitive channel protein MscS (YggB), transmembrane region"/>
    <property type="match status" value="1"/>
</dbReference>
<dbReference type="STRING" id="573321.SAMN04488505_107272"/>
<evidence type="ECO:0000259" key="9">
    <source>
        <dbReference type="Pfam" id="PF21082"/>
    </source>
</evidence>
<keyword evidence="6 7" id="KW-0472">Membrane</keyword>
<dbReference type="SUPFAM" id="SSF50182">
    <property type="entry name" value="Sm-like ribonucleoproteins"/>
    <property type="match status" value="1"/>
</dbReference>
<comment type="similarity">
    <text evidence="2">Belongs to the MscS (TC 1.A.23) family.</text>
</comment>
<dbReference type="Gene3D" id="1.10.287.1260">
    <property type="match status" value="1"/>
</dbReference>
<feature type="transmembrane region" description="Helical" evidence="7">
    <location>
        <begin position="588"/>
        <end position="616"/>
    </location>
</feature>
<feature type="transmembrane region" description="Helical" evidence="7">
    <location>
        <begin position="636"/>
        <end position="656"/>
    </location>
</feature>
<protein>
    <submittedName>
        <fullName evidence="10">Mechanosensitive ion channel</fullName>
    </submittedName>
</protein>
<evidence type="ECO:0000256" key="5">
    <source>
        <dbReference type="ARBA" id="ARBA00022989"/>
    </source>
</evidence>
<evidence type="ECO:0000256" key="3">
    <source>
        <dbReference type="ARBA" id="ARBA00022475"/>
    </source>
</evidence>
<dbReference type="Pfam" id="PF00924">
    <property type="entry name" value="MS_channel_2nd"/>
    <property type="match status" value="1"/>
</dbReference>
<dbReference type="AlphaFoldDB" id="A0A1H8D1I2"/>
<feature type="transmembrane region" description="Helical" evidence="7">
    <location>
        <begin position="405"/>
        <end position="422"/>
    </location>
</feature>
<feature type="transmembrane region" description="Helical" evidence="7">
    <location>
        <begin position="662"/>
        <end position="684"/>
    </location>
</feature>
<gene>
    <name evidence="10" type="ORF">SAMN04488505_107272</name>
</gene>
<dbReference type="EMBL" id="FOBB01000007">
    <property type="protein sequence ID" value="SEN00347.1"/>
    <property type="molecule type" value="Genomic_DNA"/>
</dbReference>